<feature type="compositionally biased region" description="Pro residues" evidence="1">
    <location>
        <begin position="70"/>
        <end position="80"/>
    </location>
</feature>
<name>A0AAV3QZL6_LITER</name>
<feature type="region of interest" description="Disordered" evidence="1">
    <location>
        <begin position="395"/>
        <end position="431"/>
    </location>
</feature>
<dbReference type="InterPro" id="IPR001387">
    <property type="entry name" value="Cro/C1-type_HTH"/>
</dbReference>
<dbReference type="Proteomes" id="UP001454036">
    <property type="component" value="Unassembled WGS sequence"/>
</dbReference>
<evidence type="ECO:0000256" key="1">
    <source>
        <dbReference type="SAM" id="MobiDB-lite"/>
    </source>
</evidence>
<dbReference type="GO" id="GO:0003677">
    <property type="term" value="F:DNA binding"/>
    <property type="evidence" value="ECO:0007669"/>
    <property type="project" value="InterPro"/>
</dbReference>
<feature type="domain" description="HTH cro/C1-type" evidence="2">
    <location>
        <begin position="465"/>
        <end position="504"/>
    </location>
</feature>
<accession>A0AAV3QZL6</accession>
<dbReference type="PROSITE" id="PS50943">
    <property type="entry name" value="HTH_CROC1"/>
    <property type="match status" value="1"/>
</dbReference>
<feature type="region of interest" description="Disordered" evidence="1">
    <location>
        <begin position="255"/>
        <end position="292"/>
    </location>
</feature>
<dbReference type="Pfam" id="PF01381">
    <property type="entry name" value="HTH_3"/>
    <property type="match status" value="1"/>
</dbReference>
<evidence type="ECO:0000313" key="3">
    <source>
        <dbReference type="EMBL" id="GAA0169118.1"/>
    </source>
</evidence>
<gene>
    <name evidence="3" type="ORF">LIER_23668</name>
</gene>
<comment type="caution">
    <text evidence="3">The sequence shown here is derived from an EMBL/GenBank/DDBJ whole genome shotgun (WGS) entry which is preliminary data.</text>
</comment>
<evidence type="ECO:0000259" key="2">
    <source>
        <dbReference type="PROSITE" id="PS50943"/>
    </source>
</evidence>
<sequence>MERDPYNEERLRDEVIFLHSLWHQGPPQPPLHHHHHHHFFHPLYPPLFKKQKANKPPTQNPVQISTTEWPCPPSPPPNSTPWPSFKQTQLPSNAHLQLSSPNLQSSASGNRIHLKFVKEVSKYFKNLQNGSDDDDNDVDMEIEDDSGDEGVGENGGFFGYFLKLFEENEELSTFYEKNNEDGEFGCLVCGGVGVMRRFKNCVALVQHTQSISKTKTMKAHRAFGKVVCEVLGWDVNKLPSIISSITAKKNETLSKLEEGQPQVQERVTNEAGDVGSGDKETGEKEADGAEKLPDHCELPVVEIVKDESSIDTKLTENTPGIVQGSIEDSLVYLEAVPGSENVGRDVVVSSVNEKGKGKSSTGNEKLPITDILNVAQNLQSESGFGRCANDQLKETLDGKQENAESASNCLKPRKEEGNGENESEDQKRSDSIKALINESVRKGTLESRFGLTSLLLEPTRLPLAAQLINEKPQIIEEYESGKAIPNQQIISKLERALGVKLRGNK</sequence>
<dbReference type="EMBL" id="BAABME010006716">
    <property type="protein sequence ID" value="GAA0169118.1"/>
    <property type="molecule type" value="Genomic_DNA"/>
</dbReference>
<dbReference type="PANTHER" id="PTHR34546">
    <property type="entry name" value="OS06G0153600 PROTEIN"/>
    <property type="match status" value="1"/>
</dbReference>
<feature type="region of interest" description="Disordered" evidence="1">
    <location>
        <begin position="47"/>
        <end position="88"/>
    </location>
</feature>
<keyword evidence="4" id="KW-1185">Reference proteome</keyword>
<dbReference type="InterPro" id="IPR010982">
    <property type="entry name" value="Lambda_DNA-bd_dom_sf"/>
</dbReference>
<proteinExistence type="predicted"/>
<dbReference type="PANTHER" id="PTHR34546:SF3">
    <property type="entry name" value="OS06G0153600 PROTEIN"/>
    <property type="match status" value="1"/>
</dbReference>
<dbReference type="AlphaFoldDB" id="A0AAV3QZL6"/>
<feature type="compositionally biased region" description="Basic and acidic residues" evidence="1">
    <location>
        <begin position="276"/>
        <end position="292"/>
    </location>
</feature>
<evidence type="ECO:0000313" key="4">
    <source>
        <dbReference type="Proteomes" id="UP001454036"/>
    </source>
</evidence>
<reference evidence="3 4" key="1">
    <citation type="submission" date="2024-01" db="EMBL/GenBank/DDBJ databases">
        <title>The complete chloroplast genome sequence of Lithospermum erythrorhizon: insights into the phylogenetic relationship among Boraginaceae species and the maternal lineages of purple gromwells.</title>
        <authorList>
            <person name="Okada T."/>
            <person name="Watanabe K."/>
        </authorList>
    </citation>
    <scope>NUCLEOTIDE SEQUENCE [LARGE SCALE GENOMIC DNA]</scope>
</reference>
<organism evidence="3 4">
    <name type="scientific">Lithospermum erythrorhizon</name>
    <name type="common">Purple gromwell</name>
    <name type="synonym">Lithospermum officinale var. erythrorhizon</name>
    <dbReference type="NCBI Taxonomy" id="34254"/>
    <lineage>
        <taxon>Eukaryota</taxon>
        <taxon>Viridiplantae</taxon>
        <taxon>Streptophyta</taxon>
        <taxon>Embryophyta</taxon>
        <taxon>Tracheophyta</taxon>
        <taxon>Spermatophyta</taxon>
        <taxon>Magnoliopsida</taxon>
        <taxon>eudicotyledons</taxon>
        <taxon>Gunneridae</taxon>
        <taxon>Pentapetalae</taxon>
        <taxon>asterids</taxon>
        <taxon>lamiids</taxon>
        <taxon>Boraginales</taxon>
        <taxon>Boraginaceae</taxon>
        <taxon>Boraginoideae</taxon>
        <taxon>Lithospermeae</taxon>
        <taxon>Lithospermum</taxon>
    </lineage>
</organism>
<protein>
    <recommendedName>
        <fullName evidence="2">HTH cro/C1-type domain-containing protein</fullName>
    </recommendedName>
</protein>
<dbReference type="CDD" id="cd00093">
    <property type="entry name" value="HTH_XRE"/>
    <property type="match status" value="1"/>
</dbReference>
<dbReference type="Gene3D" id="1.10.260.40">
    <property type="entry name" value="lambda repressor-like DNA-binding domains"/>
    <property type="match status" value="1"/>
</dbReference>